<feature type="compositionally biased region" description="Polar residues" evidence="1">
    <location>
        <begin position="1"/>
        <end position="12"/>
    </location>
</feature>
<feature type="region of interest" description="Disordered" evidence="1">
    <location>
        <begin position="1"/>
        <end position="49"/>
    </location>
</feature>
<protein>
    <submittedName>
        <fullName evidence="2">Uncharacterized protein</fullName>
    </submittedName>
</protein>
<gene>
    <name evidence="2" type="primary">AVEN_12557_1</name>
    <name evidence="2" type="ORF">CEXT_203561</name>
</gene>
<evidence type="ECO:0000256" key="1">
    <source>
        <dbReference type="SAM" id="MobiDB-lite"/>
    </source>
</evidence>
<name>A0AAV4WJ92_CAEEX</name>
<keyword evidence="3" id="KW-1185">Reference proteome</keyword>
<dbReference type="AlphaFoldDB" id="A0AAV4WJ92"/>
<comment type="caution">
    <text evidence="2">The sequence shown here is derived from an EMBL/GenBank/DDBJ whole genome shotgun (WGS) entry which is preliminary data.</text>
</comment>
<proteinExistence type="predicted"/>
<sequence length="124" mass="13832">MNLANQKRTVPNVSPVCPQKKNPIIGQHPMGISPSKFQRSTSLPLGKQFPHAFGGNPAFDMSALDENRDGNMMFPFQEHQQAASNVNSNSMDALRYPIEQQLLEIMRTSSADNQDHFKGNMETT</sequence>
<evidence type="ECO:0000313" key="2">
    <source>
        <dbReference type="EMBL" id="GIY82363.1"/>
    </source>
</evidence>
<dbReference type="EMBL" id="BPLR01016240">
    <property type="protein sequence ID" value="GIY82363.1"/>
    <property type="molecule type" value="Genomic_DNA"/>
</dbReference>
<organism evidence="2 3">
    <name type="scientific">Caerostris extrusa</name>
    <name type="common">Bark spider</name>
    <name type="synonym">Caerostris bankana</name>
    <dbReference type="NCBI Taxonomy" id="172846"/>
    <lineage>
        <taxon>Eukaryota</taxon>
        <taxon>Metazoa</taxon>
        <taxon>Ecdysozoa</taxon>
        <taxon>Arthropoda</taxon>
        <taxon>Chelicerata</taxon>
        <taxon>Arachnida</taxon>
        <taxon>Araneae</taxon>
        <taxon>Araneomorphae</taxon>
        <taxon>Entelegynae</taxon>
        <taxon>Araneoidea</taxon>
        <taxon>Araneidae</taxon>
        <taxon>Caerostris</taxon>
    </lineage>
</organism>
<dbReference type="Proteomes" id="UP001054945">
    <property type="component" value="Unassembled WGS sequence"/>
</dbReference>
<evidence type="ECO:0000313" key="3">
    <source>
        <dbReference type="Proteomes" id="UP001054945"/>
    </source>
</evidence>
<reference evidence="2 3" key="1">
    <citation type="submission" date="2021-06" db="EMBL/GenBank/DDBJ databases">
        <title>Caerostris extrusa draft genome.</title>
        <authorList>
            <person name="Kono N."/>
            <person name="Arakawa K."/>
        </authorList>
    </citation>
    <scope>NUCLEOTIDE SEQUENCE [LARGE SCALE GENOMIC DNA]</scope>
</reference>
<accession>A0AAV4WJ92</accession>